<keyword evidence="3" id="KW-1185">Reference proteome</keyword>
<dbReference type="Proteomes" id="UP000732105">
    <property type="component" value="Unassembled WGS sequence"/>
</dbReference>
<gene>
    <name evidence="2" type="ORF">ELS83_20145</name>
</gene>
<feature type="coiled-coil region" evidence="1">
    <location>
        <begin position="24"/>
        <end position="73"/>
    </location>
</feature>
<dbReference type="EMBL" id="RZNH01000053">
    <property type="protein sequence ID" value="NOU62116.1"/>
    <property type="molecule type" value="Genomic_DNA"/>
</dbReference>
<accession>A0ABX1X1W2</accession>
<keyword evidence="1" id="KW-0175">Coiled coil</keyword>
<name>A0ABX1X1W2_9BACT</name>
<evidence type="ECO:0000313" key="3">
    <source>
        <dbReference type="Proteomes" id="UP000732105"/>
    </source>
</evidence>
<evidence type="ECO:0000256" key="1">
    <source>
        <dbReference type="SAM" id="Coils"/>
    </source>
</evidence>
<evidence type="ECO:0000313" key="2">
    <source>
        <dbReference type="EMBL" id="NOU62116.1"/>
    </source>
</evidence>
<evidence type="ECO:0008006" key="4">
    <source>
        <dbReference type="Google" id="ProtNLM"/>
    </source>
</evidence>
<organism evidence="2 3">
    <name type="scientific">Marinifilum caeruleilacunae</name>
    <dbReference type="NCBI Taxonomy" id="2499076"/>
    <lineage>
        <taxon>Bacteria</taxon>
        <taxon>Pseudomonadati</taxon>
        <taxon>Bacteroidota</taxon>
        <taxon>Bacteroidia</taxon>
        <taxon>Marinilabiliales</taxon>
        <taxon>Marinifilaceae</taxon>
    </lineage>
</organism>
<protein>
    <recommendedName>
        <fullName evidence="4">V-type ATP synthase subunit E</fullName>
    </recommendedName>
</protein>
<reference evidence="2 3" key="1">
    <citation type="submission" date="2018-12" db="EMBL/GenBank/DDBJ databases">
        <title>Marinifilum JC070 sp. nov., a marine bacterium isolated from Yongle Blue Hole in the South China Sea.</title>
        <authorList>
            <person name="Fu T."/>
        </authorList>
    </citation>
    <scope>NUCLEOTIDE SEQUENCE [LARGE SCALE GENOMIC DNA]</scope>
    <source>
        <strain evidence="2 3">JC070</strain>
    </source>
</reference>
<comment type="caution">
    <text evidence="2">The sequence shown here is derived from an EMBL/GenBank/DDBJ whole genome shotgun (WGS) entry which is preliminary data.</text>
</comment>
<sequence>MTNNKENLEGIVSRLKEKGISAGEEEKQRIIENAKKQADILLSEAETLRKNIIKDAKLRAEQTQKNAEIALTQASRDLVEATKITILQNLKLAFGKQCESLFTKEQYQEKLLKAVLDSISGNKRVEVSSETATAMESFLIKEGFGKQVEIKPFTGSEAKIVVNSSENEGIQFVLSSQDVEEGLFAILNKDLVERITKNQEV</sequence>
<dbReference type="RefSeq" id="WP_171597377.1">
    <property type="nucleotide sequence ID" value="NZ_RZNH01000053.1"/>
</dbReference>
<proteinExistence type="predicted"/>